<keyword evidence="2" id="KW-1185">Reference proteome</keyword>
<protein>
    <submittedName>
        <fullName evidence="1">Arylmalonate decarboxylase</fullName>
        <ecNumber evidence="1">4.1.1.76</ecNumber>
    </submittedName>
</protein>
<gene>
    <name evidence="1" type="ORF">CLNEO_15320</name>
</gene>
<accession>A0A136WER0</accession>
<dbReference type="PANTHER" id="PTHR40267">
    <property type="entry name" value="BLR3294 PROTEIN"/>
    <property type="match status" value="1"/>
</dbReference>
<dbReference type="OrthoDB" id="483160at2"/>
<organism evidence="1 2">
    <name type="scientific">Anaerotignum neopropionicum</name>
    <dbReference type="NCBI Taxonomy" id="36847"/>
    <lineage>
        <taxon>Bacteria</taxon>
        <taxon>Bacillati</taxon>
        <taxon>Bacillota</taxon>
        <taxon>Clostridia</taxon>
        <taxon>Lachnospirales</taxon>
        <taxon>Anaerotignaceae</taxon>
        <taxon>Anaerotignum</taxon>
    </lineage>
</organism>
<dbReference type="AlphaFoldDB" id="A0A136WER0"/>
<sequence>MNDMNYGDKGKIGLIYPSAGWVMEPELNEMAPEGISIQATRVPLGKTDVEGLNKLLLSIQEAGELLSHIPTDIILLGCTSASFINGVAYEKQMIADMEERTNIKFTTTSTSVINALRNMNIKKVAVATPYIDEVNVKAELYLKENDIEVCSMKGMGLITDSQIDAVKLDEVYRFCFDADCEEAEALLILCTGLRTIPIIERLEKKLNKPVITAIQASMWNALRCIHINDHVKGYGALFEK</sequence>
<evidence type="ECO:0000313" key="1">
    <source>
        <dbReference type="EMBL" id="KXL52990.1"/>
    </source>
</evidence>
<dbReference type="GO" id="GO:0047436">
    <property type="term" value="F:arylmalonate decarboxylase activity"/>
    <property type="evidence" value="ECO:0007669"/>
    <property type="project" value="UniProtKB-EC"/>
</dbReference>
<keyword evidence="1" id="KW-0456">Lyase</keyword>
<dbReference type="PIRSF" id="PIRSF015736">
    <property type="entry name" value="MI"/>
    <property type="match status" value="1"/>
</dbReference>
<dbReference type="Pfam" id="PF17645">
    <property type="entry name" value="Amdase"/>
    <property type="match status" value="1"/>
</dbReference>
<reference evidence="1 2" key="1">
    <citation type="submission" date="2016-01" db="EMBL/GenBank/DDBJ databases">
        <title>Genome sequence of Clostridium neopropionicum X4, DSM-3847.</title>
        <authorList>
            <person name="Poehlein A."/>
            <person name="Beck M.H."/>
            <person name="Bengelsdorf F.R."/>
            <person name="Daniel R."/>
            <person name="Duerre P."/>
        </authorList>
    </citation>
    <scope>NUCLEOTIDE SEQUENCE [LARGE SCALE GENOMIC DNA]</scope>
    <source>
        <strain evidence="1 2">DSM-3847</strain>
    </source>
</reference>
<proteinExistence type="predicted"/>
<dbReference type="Proteomes" id="UP000070539">
    <property type="component" value="Unassembled WGS sequence"/>
</dbReference>
<dbReference type="EMBL" id="LRVM01000004">
    <property type="protein sequence ID" value="KXL52990.1"/>
    <property type="molecule type" value="Genomic_DNA"/>
</dbReference>
<name>A0A136WER0_9FIRM</name>
<dbReference type="STRING" id="36847.CLNEO_15320"/>
<evidence type="ECO:0000313" key="2">
    <source>
        <dbReference type="Proteomes" id="UP000070539"/>
    </source>
</evidence>
<dbReference type="InterPro" id="IPR053714">
    <property type="entry name" value="Iso_Racemase_Enz_sf"/>
</dbReference>
<dbReference type="RefSeq" id="WP_066086927.1">
    <property type="nucleotide sequence ID" value="NZ_LRVM01000004.1"/>
</dbReference>
<comment type="caution">
    <text evidence="1">The sequence shown here is derived from an EMBL/GenBank/DDBJ whole genome shotgun (WGS) entry which is preliminary data.</text>
</comment>
<dbReference type="Gene3D" id="3.40.50.12500">
    <property type="match status" value="1"/>
</dbReference>
<dbReference type="InterPro" id="IPR026286">
    <property type="entry name" value="MaiA/AMDase"/>
</dbReference>
<dbReference type="EC" id="4.1.1.76" evidence="1"/>
<dbReference type="PANTHER" id="PTHR40267:SF1">
    <property type="entry name" value="BLR3294 PROTEIN"/>
    <property type="match status" value="1"/>
</dbReference>